<comment type="subcellular location">
    <subcellularLocation>
        <location evidence="2">Plastid</location>
        <location evidence="2">Chloroplast</location>
    </subcellularLocation>
</comment>
<proteinExistence type="inferred from homology"/>
<comment type="function">
    <text evidence="1">The light-harvesting complex (LHC) functions as a light receptor, it captures and delivers excitation energy to photosystems with which it is closely associated. Energy is transferred from the carotenoid and chlorophyll C (or B) to chlorophyll A and the photosynthetic reaction centers where it is used to synthesize ATP and reducing power.</text>
</comment>
<keyword evidence="6" id="KW-0934">Plastid</keyword>
<feature type="binding site" evidence="7">
    <location>
        <position position="73"/>
    </location>
    <ligand>
        <name>chlorophyll a</name>
        <dbReference type="ChEBI" id="CHEBI:58416"/>
        <label>1</label>
    </ligand>
</feature>
<dbReference type="Pfam" id="PF00504">
    <property type="entry name" value="Chloroa_b-bind"/>
    <property type="match status" value="1"/>
</dbReference>
<reference evidence="9" key="1">
    <citation type="submission" date="2021-01" db="EMBL/GenBank/DDBJ databases">
        <authorList>
            <person name="Corre E."/>
            <person name="Pelletier E."/>
            <person name="Niang G."/>
            <person name="Scheremetjew M."/>
            <person name="Finn R."/>
            <person name="Kale V."/>
            <person name="Holt S."/>
            <person name="Cochrane G."/>
            <person name="Meng A."/>
            <person name="Brown T."/>
            <person name="Cohen L."/>
        </authorList>
    </citation>
    <scope>NUCLEOTIDE SEQUENCE</scope>
    <source>
        <strain evidence="9">CCMP1661</strain>
    </source>
</reference>
<evidence type="ECO:0000256" key="3">
    <source>
        <dbReference type="ARBA" id="ARBA00005933"/>
    </source>
</evidence>
<keyword evidence="4" id="KW-0150">Chloroplast</keyword>
<dbReference type="GO" id="GO:0009507">
    <property type="term" value="C:chloroplast"/>
    <property type="evidence" value="ECO:0007669"/>
    <property type="project" value="UniProtKB-SubCell"/>
</dbReference>
<dbReference type="InterPro" id="IPR022796">
    <property type="entry name" value="Chloroa_b-bind"/>
</dbReference>
<evidence type="ECO:0000256" key="6">
    <source>
        <dbReference type="ARBA" id="ARBA00022640"/>
    </source>
</evidence>
<dbReference type="InterPro" id="IPR001344">
    <property type="entry name" value="Chloro_AB-bd_pln"/>
</dbReference>
<keyword evidence="7" id="KW-0148">Chlorophyll</keyword>
<evidence type="ECO:0000256" key="2">
    <source>
        <dbReference type="ARBA" id="ARBA00004229"/>
    </source>
</evidence>
<evidence type="ECO:0000256" key="8">
    <source>
        <dbReference type="SAM" id="SignalP"/>
    </source>
</evidence>
<dbReference type="SUPFAM" id="SSF103511">
    <property type="entry name" value="Chlorophyll a-b binding protein"/>
    <property type="match status" value="1"/>
</dbReference>
<evidence type="ECO:0000313" key="9">
    <source>
        <dbReference type="EMBL" id="CAD9869507.1"/>
    </source>
</evidence>
<evidence type="ECO:0000256" key="7">
    <source>
        <dbReference type="PIRSR" id="PIRSR601344-1"/>
    </source>
</evidence>
<feature type="binding site" description="axial binding residue" evidence="7">
    <location>
        <position position="176"/>
    </location>
    <ligand>
        <name>chlorophyll b</name>
        <dbReference type="ChEBI" id="CHEBI:61721"/>
        <label>3</label>
    </ligand>
    <ligandPart>
        <name>Mg</name>
        <dbReference type="ChEBI" id="CHEBI:25107"/>
    </ligandPart>
</feature>
<keyword evidence="7" id="KW-0157">Chromophore</keyword>
<feature type="binding site" evidence="7">
    <location>
        <position position="76"/>
    </location>
    <ligand>
        <name>chlorophyll a</name>
        <dbReference type="ChEBI" id="CHEBI:58416"/>
        <label>1</label>
    </ligand>
</feature>
<evidence type="ECO:0000256" key="1">
    <source>
        <dbReference type="ARBA" id="ARBA00004022"/>
    </source>
</evidence>
<keyword evidence="5" id="KW-0602">Photosynthesis</keyword>
<dbReference type="Gene3D" id="1.10.3460.10">
    <property type="entry name" value="Chlorophyll a/b binding protein domain"/>
    <property type="match status" value="1"/>
</dbReference>
<dbReference type="AlphaFoldDB" id="A0A7S2XZQ6"/>
<comment type="similarity">
    <text evidence="3">Belongs to the fucoxanthin chlorophyll protein family.</text>
</comment>
<dbReference type="GO" id="GO:0009765">
    <property type="term" value="P:photosynthesis, light harvesting"/>
    <property type="evidence" value="ECO:0007669"/>
    <property type="project" value="InterPro"/>
</dbReference>
<feature type="binding site" evidence="7">
    <location>
        <position position="179"/>
    </location>
    <ligand>
        <name>chlorophyll a</name>
        <dbReference type="ChEBI" id="CHEBI:58416"/>
        <label>1</label>
    </ligand>
</feature>
<keyword evidence="8" id="KW-0732">Signal</keyword>
<organism evidence="9">
    <name type="scientific">Fibrocapsa japonica</name>
    <dbReference type="NCBI Taxonomy" id="94617"/>
    <lineage>
        <taxon>Eukaryota</taxon>
        <taxon>Sar</taxon>
        <taxon>Stramenopiles</taxon>
        <taxon>Ochrophyta</taxon>
        <taxon>Raphidophyceae</taxon>
        <taxon>Chattonellales</taxon>
        <taxon>Chattonellaceae</taxon>
        <taxon>Fibrocapsa</taxon>
    </lineage>
</organism>
<feature type="binding site" description="axial binding residue" evidence="7">
    <location>
        <position position="78"/>
    </location>
    <ligand>
        <name>chlorophyll b</name>
        <dbReference type="ChEBI" id="CHEBI:61721"/>
        <label>1</label>
    </ligand>
    <ligandPart>
        <name>Mg</name>
        <dbReference type="ChEBI" id="CHEBI:25107"/>
    </ligandPart>
</feature>
<feature type="binding site" description="axial binding residue" evidence="7">
    <location>
        <position position="142"/>
    </location>
    <ligand>
        <name>chlorophyll b</name>
        <dbReference type="ChEBI" id="CHEBI:61721"/>
        <label>1</label>
    </ligand>
    <ligandPart>
        <name>Mg</name>
        <dbReference type="ChEBI" id="CHEBI:25107"/>
    </ligandPart>
</feature>
<protein>
    <recommendedName>
        <fullName evidence="10">Plastid light harvesting protein</fullName>
    </recommendedName>
</protein>
<evidence type="ECO:0000256" key="5">
    <source>
        <dbReference type="ARBA" id="ARBA00022531"/>
    </source>
</evidence>
<sequence>MYAKALTLAAVAGMAAAFVPSMPLQTGLAKSASSLQMGFEKEIGAQMPLGFFDPLGMLEDADQERFNRLRYVEIKHGRIAMMAIVGHMYTAAGNRFPGYLSTSENLKFEDMPAGLAALGKIPVMGWAQIVAFIGFLELGVMLQKEGSFPGDMTLSGAPPAWNKWDEATQNRKRAIELNNGRAAQMGILGLMVHEKLNNDPYVINSLLGVPVPFN</sequence>
<dbReference type="PANTHER" id="PTHR21649">
    <property type="entry name" value="CHLOROPHYLL A/B BINDING PROTEIN"/>
    <property type="match status" value="1"/>
</dbReference>
<feature type="binding site" evidence="7">
    <location>
        <position position="181"/>
    </location>
    <ligand>
        <name>chlorophyll a</name>
        <dbReference type="ChEBI" id="CHEBI:58416"/>
        <label>1</label>
    </ligand>
</feature>
<feature type="binding site" description="axial binding residue" evidence="7">
    <location>
        <position position="137"/>
    </location>
    <ligand>
        <name>chlorophyll b</name>
        <dbReference type="ChEBI" id="CHEBI:61721"/>
        <label>1</label>
    </ligand>
    <ligandPart>
        <name>Mg</name>
        <dbReference type="ChEBI" id="CHEBI:25107"/>
    </ligandPart>
</feature>
<evidence type="ECO:0008006" key="10">
    <source>
        <dbReference type="Google" id="ProtNLM"/>
    </source>
</evidence>
<gene>
    <name evidence="9" type="ORF">FJAP1339_LOCUS9149</name>
</gene>
<name>A0A7S2XZQ6_9STRA</name>
<dbReference type="EMBL" id="HBHR01018194">
    <property type="protein sequence ID" value="CAD9869507.1"/>
    <property type="molecule type" value="Transcribed_RNA"/>
</dbReference>
<accession>A0A7S2XZQ6</accession>
<feature type="signal peptide" evidence="8">
    <location>
        <begin position="1"/>
        <end position="17"/>
    </location>
</feature>
<feature type="chain" id="PRO_5031195359" description="Plastid light harvesting protein" evidence="8">
    <location>
        <begin position="18"/>
        <end position="214"/>
    </location>
</feature>
<evidence type="ECO:0000256" key="4">
    <source>
        <dbReference type="ARBA" id="ARBA00022528"/>
    </source>
</evidence>
<dbReference type="GO" id="GO:0016020">
    <property type="term" value="C:membrane"/>
    <property type="evidence" value="ECO:0007669"/>
    <property type="project" value="InterPro"/>
</dbReference>
<dbReference type="GO" id="GO:0016168">
    <property type="term" value="F:chlorophyll binding"/>
    <property type="evidence" value="ECO:0007669"/>
    <property type="project" value="UniProtKB-KW"/>
</dbReference>